<organism evidence="4 5">
    <name type="scientific">Enterococcus pallens ATCC BAA-351</name>
    <dbReference type="NCBI Taxonomy" id="1158607"/>
    <lineage>
        <taxon>Bacteria</taxon>
        <taxon>Bacillati</taxon>
        <taxon>Bacillota</taxon>
        <taxon>Bacilli</taxon>
        <taxon>Lactobacillales</taxon>
        <taxon>Enterococcaceae</taxon>
        <taxon>Enterococcus</taxon>
    </lineage>
</organism>
<dbReference type="GO" id="GO:0009052">
    <property type="term" value="P:pentose-phosphate shunt, non-oxidative branch"/>
    <property type="evidence" value="ECO:0007669"/>
    <property type="project" value="TreeGrafter"/>
</dbReference>
<dbReference type="EMBL" id="AJAQ01000011">
    <property type="protein sequence ID" value="EOH95556.1"/>
    <property type="molecule type" value="Genomic_DNA"/>
</dbReference>
<comment type="similarity">
    <text evidence="1">Belongs to the LacAB/RpiB family.</text>
</comment>
<evidence type="ECO:0000313" key="5">
    <source>
        <dbReference type="Proteomes" id="UP000013782"/>
    </source>
</evidence>
<dbReference type="InterPro" id="IPR036569">
    <property type="entry name" value="RpiB_LacA_LacB_sf"/>
</dbReference>
<keyword evidence="3 4" id="KW-0413">Isomerase</keyword>
<dbReference type="Pfam" id="PF02502">
    <property type="entry name" value="LacAB_rpiB"/>
    <property type="match status" value="1"/>
</dbReference>
<dbReference type="PIRSF" id="PIRSF005384">
    <property type="entry name" value="RpiB_LacA_B"/>
    <property type="match status" value="1"/>
</dbReference>
<evidence type="ECO:0000256" key="2">
    <source>
        <dbReference type="ARBA" id="ARBA00022736"/>
    </source>
</evidence>
<keyword evidence="2" id="KW-0423">Lactose metabolism</keyword>
<dbReference type="RefSeq" id="WP_010756543.1">
    <property type="nucleotide sequence ID" value="NZ_ASWD01000002.1"/>
</dbReference>
<name>R2SRX0_9ENTE</name>
<dbReference type="eggNOG" id="COG0698">
    <property type="taxonomic scope" value="Bacteria"/>
</dbReference>
<evidence type="ECO:0000256" key="1">
    <source>
        <dbReference type="ARBA" id="ARBA00008754"/>
    </source>
</evidence>
<dbReference type="Proteomes" id="UP000013782">
    <property type="component" value="Unassembled WGS sequence"/>
</dbReference>
<dbReference type="GO" id="GO:0019316">
    <property type="term" value="P:D-allose catabolic process"/>
    <property type="evidence" value="ECO:0007669"/>
    <property type="project" value="TreeGrafter"/>
</dbReference>
<protein>
    <submittedName>
        <fullName evidence="4">RpiB/LacA/LacB family sugar-phosphate isomerase</fullName>
    </submittedName>
</protein>
<dbReference type="GO" id="GO:0004751">
    <property type="term" value="F:ribose-5-phosphate isomerase activity"/>
    <property type="evidence" value="ECO:0007669"/>
    <property type="project" value="TreeGrafter"/>
</dbReference>
<accession>R2SRX0</accession>
<comment type="caution">
    <text evidence="4">The sequence shown here is derived from an EMBL/GenBank/DDBJ whole genome shotgun (WGS) entry which is preliminary data.</text>
</comment>
<dbReference type="HOGENOM" id="CLU_091396_1_2_9"/>
<dbReference type="GO" id="GO:0005988">
    <property type="term" value="P:lactose metabolic process"/>
    <property type="evidence" value="ECO:0007669"/>
    <property type="project" value="UniProtKB-KW"/>
</dbReference>
<dbReference type="NCBIfam" id="TIGR00689">
    <property type="entry name" value="rpiB_lacA_lacB"/>
    <property type="match status" value="1"/>
</dbReference>
<gene>
    <name evidence="4" type="ORF">UAU_01518</name>
</gene>
<dbReference type="STRING" id="160454.RV10_GL001290"/>
<keyword evidence="5" id="KW-1185">Reference proteome</keyword>
<evidence type="ECO:0000256" key="3">
    <source>
        <dbReference type="ARBA" id="ARBA00023235"/>
    </source>
</evidence>
<proteinExistence type="inferred from homology"/>
<dbReference type="PATRIC" id="fig|1158607.3.peg.1505"/>
<dbReference type="AlphaFoldDB" id="R2SRX0"/>
<dbReference type="PANTHER" id="PTHR30345:SF0">
    <property type="entry name" value="DNA DAMAGE-REPAIR_TOLERATION PROTEIN DRT102"/>
    <property type="match status" value="1"/>
</dbReference>
<dbReference type="PANTHER" id="PTHR30345">
    <property type="entry name" value="RIBOSE-5-PHOSPHATE ISOMERASE B"/>
    <property type="match status" value="1"/>
</dbReference>
<dbReference type="Gene3D" id="3.40.1400.10">
    <property type="entry name" value="Sugar-phosphate isomerase, RpiB/LacA/LacB"/>
    <property type="match status" value="1"/>
</dbReference>
<dbReference type="SUPFAM" id="SSF89623">
    <property type="entry name" value="Ribose/Galactose isomerase RpiB/AlsB"/>
    <property type="match status" value="1"/>
</dbReference>
<evidence type="ECO:0000313" key="4">
    <source>
        <dbReference type="EMBL" id="EOH95556.1"/>
    </source>
</evidence>
<dbReference type="InterPro" id="IPR003500">
    <property type="entry name" value="RpiB_LacA_LacB"/>
</dbReference>
<reference evidence="4 5" key="1">
    <citation type="submission" date="2013-02" db="EMBL/GenBank/DDBJ databases">
        <title>The Genome Sequence of Enterococcus pallens BAA-351.</title>
        <authorList>
            <consortium name="The Broad Institute Genome Sequencing Platform"/>
            <consortium name="The Broad Institute Genome Sequencing Center for Infectious Disease"/>
            <person name="Earl A.M."/>
            <person name="Gilmore M.S."/>
            <person name="Lebreton F."/>
            <person name="Walker B."/>
            <person name="Young S.K."/>
            <person name="Zeng Q."/>
            <person name="Gargeya S."/>
            <person name="Fitzgerald M."/>
            <person name="Haas B."/>
            <person name="Abouelleil A."/>
            <person name="Alvarado L."/>
            <person name="Arachchi H.M."/>
            <person name="Berlin A.M."/>
            <person name="Chapman S.B."/>
            <person name="Dewar J."/>
            <person name="Goldberg J."/>
            <person name="Griggs A."/>
            <person name="Gujja S."/>
            <person name="Hansen M."/>
            <person name="Howarth C."/>
            <person name="Imamovic A."/>
            <person name="Larimer J."/>
            <person name="McCowan C."/>
            <person name="Murphy C."/>
            <person name="Neiman D."/>
            <person name="Pearson M."/>
            <person name="Priest M."/>
            <person name="Roberts A."/>
            <person name="Saif S."/>
            <person name="Shea T."/>
            <person name="Sisk P."/>
            <person name="Sykes S."/>
            <person name="Wortman J."/>
            <person name="Nusbaum C."/>
            <person name="Birren B."/>
        </authorList>
    </citation>
    <scope>NUCLEOTIDE SEQUENCE [LARGE SCALE GENOMIC DNA]</scope>
    <source>
        <strain evidence="4 5">ATCC BAA-351</strain>
    </source>
</reference>
<sequence length="151" mass="16410">MGSKMKIIIAYDQAISQMIKGTIAILKDHGYEITDAGAEKEAIGEFTSSAKIVSEGIQSGEYQRGILFCGSGIGVCIAANKFHGVRAALAYDILPAALSVIDNNANVLCTGAWTMESDEKCAKMIETWLMVGYNNRDEKGMKCIEMIEQQF</sequence>